<gene>
    <name evidence="1" type="ORF">P9271_02735</name>
</gene>
<name>A0ABU6NT51_9BACI</name>
<dbReference type="RefSeq" id="WP_328014847.1">
    <property type="nucleotide sequence ID" value="NZ_JARTFS010000002.1"/>
</dbReference>
<dbReference type="EMBL" id="JARTFS010000002">
    <property type="protein sequence ID" value="MED4400274.1"/>
    <property type="molecule type" value="Genomic_DNA"/>
</dbReference>
<sequence>MIVKYNIKARQIERKFQREMNKKGYYLTAKGHVNHVIKYNKNSLTIGTEKGGQFSISRGQLRRSLSFFIFKRTVIRKDMELFTNYSSALFGILIRIFEKNSKLLVLRNGSFRLSLLGVRYFASGAERDPQVLKLLKEVKGHFVLFNFIQILESSSCCISKLSLYNLYAYIDSGAHTLFNQKHKKGNRQVNLFSDEVEEELILQGYADFINKHKDNERILGFFPLDVIGNPERTRENYHKLKTLTGNANIIPVWQVSDTLEQLEQLVSKEHELIAIGGLIPLMKKGLAAIRERVKEVFNKFPTCNFHFLGGANELLKEFNWFSSDSTAFLNGRKSPLQRKVYLPSGERVLAPSNMQVKDVMKQNLKFLVGLEDESDDRFTIFDYFPSL</sequence>
<evidence type="ECO:0000313" key="2">
    <source>
        <dbReference type="Proteomes" id="UP001342826"/>
    </source>
</evidence>
<organism evidence="1 2">
    <name type="scientific">Metabacillus fastidiosus</name>
    <dbReference type="NCBI Taxonomy" id="1458"/>
    <lineage>
        <taxon>Bacteria</taxon>
        <taxon>Bacillati</taxon>
        <taxon>Bacillota</taxon>
        <taxon>Bacilli</taxon>
        <taxon>Bacillales</taxon>
        <taxon>Bacillaceae</taxon>
        <taxon>Metabacillus</taxon>
    </lineage>
</organism>
<dbReference type="Proteomes" id="UP001342826">
    <property type="component" value="Unassembled WGS sequence"/>
</dbReference>
<accession>A0ABU6NT51</accession>
<evidence type="ECO:0000313" key="1">
    <source>
        <dbReference type="EMBL" id="MED4400274.1"/>
    </source>
</evidence>
<protein>
    <recommendedName>
        <fullName evidence="3">tRNA-guanine(15) transglycosylase-like domain-containing protein</fullName>
    </recommendedName>
</protein>
<reference evidence="1 2" key="1">
    <citation type="submission" date="2023-03" db="EMBL/GenBank/DDBJ databases">
        <title>Bacillus Genome Sequencing.</title>
        <authorList>
            <person name="Dunlap C."/>
        </authorList>
    </citation>
    <scope>NUCLEOTIDE SEQUENCE [LARGE SCALE GENOMIC DNA]</scope>
    <source>
        <strain evidence="1 2">NRS-1717</strain>
    </source>
</reference>
<proteinExistence type="predicted"/>
<evidence type="ECO:0008006" key="3">
    <source>
        <dbReference type="Google" id="ProtNLM"/>
    </source>
</evidence>
<keyword evidence="2" id="KW-1185">Reference proteome</keyword>
<comment type="caution">
    <text evidence="1">The sequence shown here is derived from an EMBL/GenBank/DDBJ whole genome shotgun (WGS) entry which is preliminary data.</text>
</comment>